<gene>
    <name evidence="2" type="ORF">ACFQMJ_32215</name>
</gene>
<keyword evidence="3" id="KW-1185">Reference proteome</keyword>
<dbReference type="Gene3D" id="3.40.630.30">
    <property type="match status" value="1"/>
</dbReference>
<dbReference type="EMBL" id="JBHTAI010000031">
    <property type="protein sequence ID" value="MFC7153212.1"/>
    <property type="molecule type" value="Genomic_DNA"/>
</dbReference>
<reference evidence="3" key="1">
    <citation type="journal article" date="2019" name="Int. J. Syst. Evol. Microbiol.">
        <title>The Global Catalogue of Microorganisms (GCM) 10K type strain sequencing project: providing services to taxonomists for standard genome sequencing and annotation.</title>
        <authorList>
            <consortium name="The Broad Institute Genomics Platform"/>
            <consortium name="The Broad Institute Genome Sequencing Center for Infectious Disease"/>
            <person name="Wu L."/>
            <person name="Ma J."/>
        </authorList>
    </citation>
    <scope>NUCLEOTIDE SEQUENCE [LARGE SCALE GENOMIC DNA]</scope>
    <source>
        <strain evidence="3">KCTC 12907</strain>
    </source>
</reference>
<proteinExistence type="predicted"/>
<dbReference type="InterPro" id="IPR016181">
    <property type="entry name" value="Acyl_CoA_acyltransferase"/>
</dbReference>
<dbReference type="Pfam" id="PF13420">
    <property type="entry name" value="Acetyltransf_4"/>
    <property type="match status" value="1"/>
</dbReference>
<dbReference type="InterPro" id="IPR000182">
    <property type="entry name" value="GNAT_dom"/>
</dbReference>
<feature type="domain" description="N-acetyltransferase" evidence="1">
    <location>
        <begin position="1"/>
        <end position="164"/>
    </location>
</feature>
<comment type="caution">
    <text evidence="2">The sequence shown here is derived from an EMBL/GenBank/DDBJ whole genome shotgun (WGS) entry which is preliminary data.</text>
</comment>
<protein>
    <submittedName>
        <fullName evidence="2">GNAT family N-acetyltransferase</fullName>
        <ecNumber evidence="2">2.3.-.-</ecNumber>
    </submittedName>
</protein>
<dbReference type="PANTHER" id="PTHR43617">
    <property type="entry name" value="L-AMINO ACID N-ACETYLTRANSFERASE"/>
    <property type="match status" value="1"/>
</dbReference>
<dbReference type="SUPFAM" id="SSF55729">
    <property type="entry name" value="Acyl-CoA N-acyltransferases (Nat)"/>
    <property type="match status" value="1"/>
</dbReference>
<dbReference type="PANTHER" id="PTHR43617:SF33">
    <property type="entry name" value="SPORE COAT POLYSACCHARIDE BIOSYNTHESIS PROTEIN SPSD"/>
    <property type="match status" value="1"/>
</dbReference>
<dbReference type="PROSITE" id="PS51186">
    <property type="entry name" value="GNAT"/>
    <property type="match status" value="1"/>
</dbReference>
<dbReference type="InterPro" id="IPR050276">
    <property type="entry name" value="MshD_Acetyltransferase"/>
</dbReference>
<evidence type="ECO:0000259" key="1">
    <source>
        <dbReference type="PROSITE" id="PS51186"/>
    </source>
</evidence>
<keyword evidence="2" id="KW-0012">Acyltransferase</keyword>
<evidence type="ECO:0000313" key="3">
    <source>
        <dbReference type="Proteomes" id="UP001596378"/>
    </source>
</evidence>
<dbReference type="RefSeq" id="WP_378051902.1">
    <property type="nucleotide sequence ID" value="NZ_JBHMDN010000038.1"/>
</dbReference>
<name>A0ABW2FLR7_9BACL</name>
<dbReference type="Proteomes" id="UP001596378">
    <property type="component" value="Unassembled WGS sequence"/>
</dbReference>
<dbReference type="GO" id="GO:0016746">
    <property type="term" value="F:acyltransferase activity"/>
    <property type="evidence" value="ECO:0007669"/>
    <property type="project" value="UniProtKB-KW"/>
</dbReference>
<dbReference type="CDD" id="cd04301">
    <property type="entry name" value="NAT_SF"/>
    <property type="match status" value="1"/>
</dbReference>
<keyword evidence="2" id="KW-0808">Transferase</keyword>
<evidence type="ECO:0000313" key="2">
    <source>
        <dbReference type="EMBL" id="MFC7153212.1"/>
    </source>
</evidence>
<sequence length="188" mass="20917">MPIRVLRESDAEAYRQLRLAGLRTNPEAFGSTYESEAQMPLETMRSRIVPAKDKFVLGAFREDGSLSGIVTFVRESGIKTAHKGNLYGMYVAPDARGQGTGRSLLLESIRRASACEGLEQINLAVVSDNRPAKELYRSLGFETYGVEKRALKHNGQYYDEDFMVLRLVKNDRGSPIPNDGQLDGGKKE</sequence>
<organism evidence="2 3">
    <name type="scientific">Cohnella cellulosilytica</name>
    <dbReference type="NCBI Taxonomy" id="986710"/>
    <lineage>
        <taxon>Bacteria</taxon>
        <taxon>Bacillati</taxon>
        <taxon>Bacillota</taxon>
        <taxon>Bacilli</taxon>
        <taxon>Bacillales</taxon>
        <taxon>Paenibacillaceae</taxon>
        <taxon>Cohnella</taxon>
    </lineage>
</organism>
<accession>A0ABW2FLR7</accession>
<dbReference type="EC" id="2.3.-.-" evidence="2"/>